<dbReference type="InterPro" id="IPR036291">
    <property type="entry name" value="NAD(P)-bd_dom_sf"/>
</dbReference>
<keyword evidence="2" id="KW-0560">Oxidoreductase</keyword>
<evidence type="ECO:0000313" key="4">
    <source>
        <dbReference type="EMBL" id="TFL03156.1"/>
    </source>
</evidence>
<evidence type="ECO:0008006" key="6">
    <source>
        <dbReference type="Google" id="ProtNLM"/>
    </source>
</evidence>
<dbReference type="InterPro" id="IPR002347">
    <property type="entry name" value="SDR_fam"/>
</dbReference>
<reference evidence="4 5" key="1">
    <citation type="journal article" date="2019" name="Nat. Ecol. Evol.">
        <title>Megaphylogeny resolves global patterns of mushroom evolution.</title>
        <authorList>
            <person name="Varga T."/>
            <person name="Krizsan K."/>
            <person name="Foldi C."/>
            <person name="Dima B."/>
            <person name="Sanchez-Garcia M."/>
            <person name="Sanchez-Ramirez S."/>
            <person name="Szollosi G.J."/>
            <person name="Szarkandi J.G."/>
            <person name="Papp V."/>
            <person name="Albert L."/>
            <person name="Andreopoulos W."/>
            <person name="Angelini C."/>
            <person name="Antonin V."/>
            <person name="Barry K.W."/>
            <person name="Bougher N.L."/>
            <person name="Buchanan P."/>
            <person name="Buyck B."/>
            <person name="Bense V."/>
            <person name="Catcheside P."/>
            <person name="Chovatia M."/>
            <person name="Cooper J."/>
            <person name="Damon W."/>
            <person name="Desjardin D."/>
            <person name="Finy P."/>
            <person name="Geml J."/>
            <person name="Haridas S."/>
            <person name="Hughes K."/>
            <person name="Justo A."/>
            <person name="Karasinski D."/>
            <person name="Kautmanova I."/>
            <person name="Kiss B."/>
            <person name="Kocsube S."/>
            <person name="Kotiranta H."/>
            <person name="LaButti K.M."/>
            <person name="Lechner B.E."/>
            <person name="Liimatainen K."/>
            <person name="Lipzen A."/>
            <person name="Lukacs Z."/>
            <person name="Mihaltcheva S."/>
            <person name="Morgado L.N."/>
            <person name="Niskanen T."/>
            <person name="Noordeloos M.E."/>
            <person name="Ohm R.A."/>
            <person name="Ortiz-Santana B."/>
            <person name="Ovrebo C."/>
            <person name="Racz N."/>
            <person name="Riley R."/>
            <person name="Savchenko A."/>
            <person name="Shiryaev A."/>
            <person name="Soop K."/>
            <person name="Spirin V."/>
            <person name="Szebenyi C."/>
            <person name="Tomsovsky M."/>
            <person name="Tulloss R.E."/>
            <person name="Uehling J."/>
            <person name="Grigoriev I.V."/>
            <person name="Vagvolgyi C."/>
            <person name="Papp T."/>
            <person name="Martin F.M."/>
            <person name="Miettinen O."/>
            <person name="Hibbett D.S."/>
            <person name="Nagy L.G."/>
        </authorList>
    </citation>
    <scope>NUCLEOTIDE SEQUENCE [LARGE SCALE GENOMIC DNA]</scope>
    <source>
        <strain evidence="4 5">CBS 309.79</strain>
    </source>
</reference>
<organism evidence="4 5">
    <name type="scientific">Pterulicium gracile</name>
    <dbReference type="NCBI Taxonomy" id="1884261"/>
    <lineage>
        <taxon>Eukaryota</taxon>
        <taxon>Fungi</taxon>
        <taxon>Dikarya</taxon>
        <taxon>Basidiomycota</taxon>
        <taxon>Agaricomycotina</taxon>
        <taxon>Agaricomycetes</taxon>
        <taxon>Agaricomycetidae</taxon>
        <taxon>Agaricales</taxon>
        <taxon>Pleurotineae</taxon>
        <taxon>Pterulaceae</taxon>
        <taxon>Pterulicium</taxon>
    </lineage>
</organism>
<dbReference type="FunFam" id="3.40.50.720:FF:000084">
    <property type="entry name" value="Short-chain dehydrogenase reductase"/>
    <property type="match status" value="1"/>
</dbReference>
<dbReference type="PRINTS" id="PR00081">
    <property type="entry name" value="GDHRDH"/>
</dbReference>
<evidence type="ECO:0000256" key="3">
    <source>
        <dbReference type="SAM" id="MobiDB-lite"/>
    </source>
</evidence>
<dbReference type="GO" id="GO:0016491">
    <property type="term" value="F:oxidoreductase activity"/>
    <property type="evidence" value="ECO:0007669"/>
    <property type="project" value="UniProtKB-KW"/>
</dbReference>
<dbReference type="Pfam" id="PF13561">
    <property type="entry name" value="adh_short_C2"/>
    <property type="match status" value="1"/>
</dbReference>
<feature type="region of interest" description="Disordered" evidence="3">
    <location>
        <begin position="1"/>
        <end position="26"/>
    </location>
</feature>
<evidence type="ECO:0000313" key="5">
    <source>
        <dbReference type="Proteomes" id="UP000305067"/>
    </source>
</evidence>
<dbReference type="EMBL" id="ML178821">
    <property type="protein sequence ID" value="TFL03156.1"/>
    <property type="molecule type" value="Genomic_DNA"/>
</dbReference>
<dbReference type="Proteomes" id="UP000305067">
    <property type="component" value="Unassembled WGS sequence"/>
</dbReference>
<proteinExistence type="inferred from homology"/>
<comment type="similarity">
    <text evidence="1">Belongs to the short-chain dehydrogenases/reductases (SDR) family.</text>
</comment>
<keyword evidence="5" id="KW-1185">Reference proteome</keyword>
<dbReference type="CDD" id="cd05233">
    <property type="entry name" value="SDR_c"/>
    <property type="match status" value="1"/>
</dbReference>
<dbReference type="STRING" id="1884261.A0A5C3QML7"/>
<dbReference type="PANTHER" id="PTHR43180:SF66">
    <property type="entry name" value="SHORT-CHAIN DEHYDROGENASE_REDUCTASE FAMILY PROTEIN"/>
    <property type="match status" value="1"/>
</dbReference>
<accession>A0A5C3QML7</accession>
<evidence type="ECO:0000256" key="2">
    <source>
        <dbReference type="ARBA" id="ARBA00023002"/>
    </source>
</evidence>
<protein>
    <recommendedName>
        <fullName evidence="6">NAD(P)-binding protein</fullName>
    </recommendedName>
</protein>
<dbReference type="AlphaFoldDB" id="A0A5C3QML7"/>
<gene>
    <name evidence="4" type="ORF">BDV98DRAFT_611942</name>
</gene>
<sequence length="319" mass="33865">MVSDATTSSEYTKLLRPAPATDGSQDDTAARLSLIRGHLSGHERGTKLKDKICVITGAGSFQGIGRASALLFAREGARHLYLADLNNENLPGLKKTIRDLYSDVQVTTVQLDAADEAAISQLCDRVVEEEGRMDVFFANAGVCTLAPLPDISSDAFMRTLRINVLSCFVAIKHASAAMLKVNPEKGKQMSSGSIILTASTAGLRSGGGSVDYSASKAAVNSIAQTSSFQLRKTGIRINSICPGLIETDMSAQMFQYARERGSVEKLGQLTSLGRYGLPEEVAQAACFLASDDSSYVTGQTFAVDGGLSATLPVMPGRWL</sequence>
<dbReference type="SUPFAM" id="SSF51735">
    <property type="entry name" value="NAD(P)-binding Rossmann-fold domains"/>
    <property type="match status" value="1"/>
</dbReference>
<feature type="compositionally biased region" description="Polar residues" evidence="3">
    <location>
        <begin position="1"/>
        <end position="11"/>
    </location>
</feature>
<name>A0A5C3QML7_9AGAR</name>
<evidence type="ECO:0000256" key="1">
    <source>
        <dbReference type="ARBA" id="ARBA00006484"/>
    </source>
</evidence>
<dbReference type="Gene3D" id="3.40.50.720">
    <property type="entry name" value="NAD(P)-binding Rossmann-like Domain"/>
    <property type="match status" value="1"/>
</dbReference>
<dbReference type="OrthoDB" id="4131217at2759"/>
<dbReference type="PANTHER" id="PTHR43180">
    <property type="entry name" value="3-OXOACYL-(ACYL-CARRIER-PROTEIN) REDUCTASE (AFU_ORTHOLOGUE AFUA_6G11210)"/>
    <property type="match status" value="1"/>
</dbReference>